<name>A0ABQ4CE12_9ACTN</name>
<dbReference type="InterPro" id="IPR012338">
    <property type="entry name" value="Beta-lactam/transpept-like"/>
</dbReference>
<dbReference type="EMBL" id="BONC01000085">
    <property type="protein sequence ID" value="GIF61011.1"/>
    <property type="molecule type" value="Genomic_DNA"/>
</dbReference>
<dbReference type="Gene3D" id="3.40.710.10">
    <property type="entry name" value="DD-peptidase/beta-lactamase superfamily"/>
    <property type="match status" value="1"/>
</dbReference>
<keyword evidence="3" id="KW-1185">Reference proteome</keyword>
<dbReference type="InterPro" id="IPR000871">
    <property type="entry name" value="Beta-lactam_class-A"/>
</dbReference>
<dbReference type="InterPro" id="IPR045155">
    <property type="entry name" value="Beta-lactam_cat"/>
</dbReference>
<protein>
    <recommendedName>
        <fullName evidence="1">Beta-lactamase class A catalytic domain-containing protein</fullName>
    </recommendedName>
</protein>
<accession>A0ABQ4CE12</accession>
<dbReference type="Pfam" id="PF13354">
    <property type="entry name" value="Beta-lactamase2"/>
    <property type="match status" value="1"/>
</dbReference>
<proteinExistence type="predicted"/>
<dbReference type="PANTHER" id="PTHR35333:SF3">
    <property type="entry name" value="BETA-LACTAMASE-TYPE TRANSPEPTIDASE FOLD CONTAINING PROTEIN"/>
    <property type="match status" value="1"/>
</dbReference>
<feature type="domain" description="Beta-lactamase class A catalytic" evidence="1">
    <location>
        <begin position="35"/>
        <end position="243"/>
    </location>
</feature>
<reference evidence="2 3" key="1">
    <citation type="submission" date="2021-01" db="EMBL/GenBank/DDBJ databases">
        <title>Whole genome shotgun sequence of Asanoa iriomotensis NBRC 100142.</title>
        <authorList>
            <person name="Komaki H."/>
            <person name="Tamura T."/>
        </authorList>
    </citation>
    <scope>NUCLEOTIDE SEQUENCE [LARGE SCALE GENOMIC DNA]</scope>
    <source>
        <strain evidence="2 3">NBRC 100142</strain>
    </source>
</reference>
<dbReference type="Proteomes" id="UP000624325">
    <property type="component" value="Unassembled WGS sequence"/>
</dbReference>
<evidence type="ECO:0000313" key="3">
    <source>
        <dbReference type="Proteomes" id="UP000624325"/>
    </source>
</evidence>
<organism evidence="2 3">
    <name type="scientific">Asanoa iriomotensis</name>
    <dbReference type="NCBI Taxonomy" id="234613"/>
    <lineage>
        <taxon>Bacteria</taxon>
        <taxon>Bacillati</taxon>
        <taxon>Actinomycetota</taxon>
        <taxon>Actinomycetes</taxon>
        <taxon>Micromonosporales</taxon>
        <taxon>Micromonosporaceae</taxon>
        <taxon>Asanoa</taxon>
    </lineage>
</organism>
<evidence type="ECO:0000259" key="1">
    <source>
        <dbReference type="Pfam" id="PF13354"/>
    </source>
</evidence>
<gene>
    <name evidence="2" type="ORF">Air01nite_71060</name>
</gene>
<dbReference type="RefSeq" id="WP_203707827.1">
    <property type="nucleotide sequence ID" value="NZ_BAAALU010000006.1"/>
</dbReference>
<dbReference type="SUPFAM" id="SSF56601">
    <property type="entry name" value="beta-lactamase/transpeptidase-like"/>
    <property type="match status" value="1"/>
</dbReference>
<evidence type="ECO:0000313" key="2">
    <source>
        <dbReference type="EMBL" id="GIF61011.1"/>
    </source>
</evidence>
<dbReference type="PANTHER" id="PTHR35333">
    <property type="entry name" value="BETA-LACTAMASE"/>
    <property type="match status" value="1"/>
</dbReference>
<sequence length="270" mass="27326">MDSWDEVDRALAAAPGTASAWVGPVGGPPAYARLADATHYAASTMKVGVLVALHRAAAAGHLDLAAPATVHNRHQSALAGAEPYGNDPAEDSDTATWALLGGTSTLRDLARQMIVRSGNLATNLCLGAVGVPAAQEVWRLAGATHSVTGRGIEDGAARLAGIDNLVTAGDLATLFGAVVAGDLAPSGEILALLEANEHRDDLVAGLPEGTRVAHKNGWITGVRHGAGVVFPADAPPYTVVVCTSTTLADDAACALVAGVSAAAWNARHTF</sequence>
<comment type="caution">
    <text evidence="2">The sequence shown here is derived from an EMBL/GenBank/DDBJ whole genome shotgun (WGS) entry which is preliminary data.</text>
</comment>